<keyword evidence="4" id="KW-0804">Transcription</keyword>
<dbReference type="PROSITE" id="PS50931">
    <property type="entry name" value="HTH_LYSR"/>
    <property type="match status" value="1"/>
</dbReference>
<dbReference type="InterPro" id="IPR058163">
    <property type="entry name" value="LysR-type_TF_proteobact-type"/>
</dbReference>
<dbReference type="PANTHER" id="PTHR30537:SF79">
    <property type="entry name" value="TRANSCRIPTIONAL REGULATOR-RELATED"/>
    <property type="match status" value="1"/>
</dbReference>
<name>A0A0S2FGJ4_LYSAN</name>
<dbReference type="Pfam" id="PF03466">
    <property type="entry name" value="LysR_substrate"/>
    <property type="match status" value="1"/>
</dbReference>
<proteinExistence type="inferred from homology"/>
<dbReference type="GO" id="GO:0006351">
    <property type="term" value="P:DNA-templated transcription"/>
    <property type="evidence" value="ECO:0007669"/>
    <property type="project" value="TreeGrafter"/>
</dbReference>
<dbReference type="PATRIC" id="fig|84531.8.peg.4544"/>
<organism evidence="6 7">
    <name type="scientific">Lysobacter antibioticus</name>
    <dbReference type="NCBI Taxonomy" id="84531"/>
    <lineage>
        <taxon>Bacteria</taxon>
        <taxon>Pseudomonadati</taxon>
        <taxon>Pseudomonadota</taxon>
        <taxon>Gammaproteobacteria</taxon>
        <taxon>Lysobacterales</taxon>
        <taxon>Lysobacteraceae</taxon>
        <taxon>Lysobacter</taxon>
    </lineage>
</organism>
<keyword evidence="3" id="KW-0238">DNA-binding</keyword>
<dbReference type="AlphaFoldDB" id="A0A0S2FGJ4"/>
<dbReference type="Gene3D" id="3.40.190.10">
    <property type="entry name" value="Periplasmic binding protein-like II"/>
    <property type="match status" value="2"/>
</dbReference>
<dbReference type="InterPro" id="IPR036388">
    <property type="entry name" value="WH-like_DNA-bd_sf"/>
</dbReference>
<evidence type="ECO:0000313" key="6">
    <source>
        <dbReference type="EMBL" id="ALN82653.1"/>
    </source>
</evidence>
<evidence type="ECO:0000256" key="1">
    <source>
        <dbReference type="ARBA" id="ARBA00009437"/>
    </source>
</evidence>
<protein>
    <submittedName>
        <fullName evidence="6">Bacterial regulatory helix-turn-helix, lysR family protein</fullName>
    </submittedName>
</protein>
<dbReference type="SUPFAM" id="SSF46785">
    <property type="entry name" value="Winged helix' DNA-binding domain"/>
    <property type="match status" value="1"/>
</dbReference>
<feature type="domain" description="HTH lysR-type" evidence="5">
    <location>
        <begin position="12"/>
        <end position="69"/>
    </location>
</feature>
<dbReference type="Pfam" id="PF00126">
    <property type="entry name" value="HTH_1"/>
    <property type="match status" value="1"/>
</dbReference>
<evidence type="ECO:0000256" key="3">
    <source>
        <dbReference type="ARBA" id="ARBA00023125"/>
    </source>
</evidence>
<sequence length="306" mass="33779">MTTSDPPSRRLPPLRALQAFAAVVRYDGMRRAAERMHLSHAALSQHVQHLEEAFGLRLLDRSGGRARPTPLGREYGEALIAGFEQIEAATARLRMRGDEGRRLILGAPTSLGVSLLLPRIEEFPAYAGLDLQLFCPATAQDLAQGRIHAALLHREPQADGLRGELLFEQAMLPVAAPELHARLDRERWWQDPLPGVRLLHVASDGWRHDWPSWFGEDPATWPLPHLRLSSPMPAISAALAGQGIALMYPRLIAERLASGELLPLPLPQPAPVKRVYLAWLPQAQGSARLGHLRDWLAGLLRADDGA</sequence>
<dbReference type="InterPro" id="IPR036390">
    <property type="entry name" value="WH_DNA-bd_sf"/>
</dbReference>
<dbReference type="PRINTS" id="PR00039">
    <property type="entry name" value="HTHLYSR"/>
</dbReference>
<dbReference type="SUPFAM" id="SSF53850">
    <property type="entry name" value="Periplasmic binding protein-like II"/>
    <property type="match status" value="1"/>
</dbReference>
<dbReference type="RefSeq" id="WP_057919321.1">
    <property type="nucleotide sequence ID" value="NZ_CP011129.1"/>
</dbReference>
<evidence type="ECO:0000256" key="2">
    <source>
        <dbReference type="ARBA" id="ARBA00023015"/>
    </source>
</evidence>
<dbReference type="Proteomes" id="UP000060787">
    <property type="component" value="Chromosome"/>
</dbReference>
<dbReference type="eggNOG" id="COG0583">
    <property type="taxonomic scope" value="Bacteria"/>
</dbReference>
<keyword evidence="7" id="KW-1185">Reference proteome</keyword>
<evidence type="ECO:0000313" key="7">
    <source>
        <dbReference type="Proteomes" id="UP000060787"/>
    </source>
</evidence>
<reference evidence="6 7" key="1">
    <citation type="journal article" date="2015" name="BMC Genomics">
        <title>Comparative genomics and metabolic profiling of the genus Lysobacter.</title>
        <authorList>
            <person name="de Bruijn I."/>
            <person name="Cheng X."/>
            <person name="de Jager V."/>
            <person name="Exposito R.G."/>
            <person name="Watrous J."/>
            <person name="Patel N."/>
            <person name="Postma J."/>
            <person name="Dorrestein P.C."/>
            <person name="Kobayashi D."/>
            <person name="Raaijmakers J.M."/>
        </authorList>
    </citation>
    <scope>NUCLEOTIDE SEQUENCE [LARGE SCALE GENOMIC DNA]</scope>
    <source>
        <strain evidence="6 7">76</strain>
    </source>
</reference>
<dbReference type="GO" id="GO:0003700">
    <property type="term" value="F:DNA-binding transcription factor activity"/>
    <property type="evidence" value="ECO:0007669"/>
    <property type="project" value="InterPro"/>
</dbReference>
<dbReference type="KEGG" id="lab:LA76x_4545"/>
<dbReference type="EMBL" id="CP011129">
    <property type="protein sequence ID" value="ALN82653.1"/>
    <property type="molecule type" value="Genomic_DNA"/>
</dbReference>
<gene>
    <name evidence="6" type="ORF">LA76x_4545</name>
</gene>
<dbReference type="GO" id="GO:0043565">
    <property type="term" value="F:sequence-specific DNA binding"/>
    <property type="evidence" value="ECO:0007669"/>
    <property type="project" value="TreeGrafter"/>
</dbReference>
<dbReference type="InterPro" id="IPR000847">
    <property type="entry name" value="LysR_HTH_N"/>
</dbReference>
<dbReference type="PANTHER" id="PTHR30537">
    <property type="entry name" value="HTH-TYPE TRANSCRIPTIONAL REGULATOR"/>
    <property type="match status" value="1"/>
</dbReference>
<dbReference type="STRING" id="84531.LA76x_4545"/>
<keyword evidence="2" id="KW-0805">Transcription regulation</keyword>
<dbReference type="InterPro" id="IPR005119">
    <property type="entry name" value="LysR_subst-bd"/>
</dbReference>
<dbReference type="Gene3D" id="1.10.10.10">
    <property type="entry name" value="Winged helix-like DNA-binding domain superfamily/Winged helix DNA-binding domain"/>
    <property type="match status" value="1"/>
</dbReference>
<evidence type="ECO:0000259" key="5">
    <source>
        <dbReference type="PROSITE" id="PS50931"/>
    </source>
</evidence>
<accession>A0A0S2FGJ4</accession>
<evidence type="ECO:0000256" key="4">
    <source>
        <dbReference type="ARBA" id="ARBA00023163"/>
    </source>
</evidence>
<comment type="similarity">
    <text evidence="1">Belongs to the LysR transcriptional regulatory family.</text>
</comment>